<reference evidence="5" key="1">
    <citation type="submission" date="2020-12" db="EMBL/GenBank/DDBJ databases">
        <title>Ramlibacter sp. nov., isolated from a freshwater alga, Cryptomonas.</title>
        <authorList>
            <person name="Kim H.M."/>
            <person name="Jeon C.O."/>
        </authorList>
    </citation>
    <scope>NUCLEOTIDE SEQUENCE</scope>
    <source>
        <strain evidence="5">CrO1</strain>
    </source>
</reference>
<dbReference type="RefSeq" id="WP_200789730.1">
    <property type="nucleotide sequence ID" value="NZ_JAEDAO010000001.1"/>
</dbReference>
<protein>
    <submittedName>
        <fullName evidence="5">VacJ family lipoprotein</fullName>
    </submittedName>
</protein>
<feature type="compositionally biased region" description="Basic and acidic residues" evidence="3">
    <location>
        <begin position="234"/>
        <end position="255"/>
    </location>
</feature>
<evidence type="ECO:0000313" key="5">
    <source>
        <dbReference type="EMBL" id="MBK0394654.1"/>
    </source>
</evidence>
<evidence type="ECO:0000256" key="3">
    <source>
        <dbReference type="SAM" id="MobiDB-lite"/>
    </source>
</evidence>
<accession>A0A934Q271</accession>
<gene>
    <name evidence="5" type="ORF">I8E28_18765</name>
</gene>
<dbReference type="Proteomes" id="UP000617041">
    <property type="component" value="Unassembled WGS sequence"/>
</dbReference>
<evidence type="ECO:0000256" key="1">
    <source>
        <dbReference type="ARBA" id="ARBA00010634"/>
    </source>
</evidence>
<keyword evidence="6" id="KW-1185">Reference proteome</keyword>
<sequence length="266" mass="29226">MKPRTAPRLPTTQRAVVALASLALLAGCASGPHANPNDPLEPFNREVSNFNENVDAVVLKPTATFYREKVPPLLRTGVSNFFGNLGDGWSAVNSLLQLKIHDAAENWIRFATNSVFGLGGVLDIASEANIDRHKEDFGQTLGRWGVPAGPYVVLPLLGPSTLRDTLALPVDWRGDPLYHLDPEATRDSLYVLRVVDVRSNLLRAGDVLEGAALDKYSFTRDAYLQKRRADIFSGTRRAEDEDEAARKRATERDDPNDGQIPADPDQ</sequence>
<comment type="caution">
    <text evidence="5">The sequence shown here is derived from an EMBL/GenBank/DDBJ whole genome shotgun (WGS) entry which is preliminary data.</text>
</comment>
<evidence type="ECO:0000313" key="6">
    <source>
        <dbReference type="Proteomes" id="UP000617041"/>
    </source>
</evidence>
<dbReference type="PRINTS" id="PR01805">
    <property type="entry name" value="VACJLIPOPROT"/>
</dbReference>
<dbReference type="Pfam" id="PF04333">
    <property type="entry name" value="MlaA"/>
    <property type="match status" value="1"/>
</dbReference>
<dbReference type="PROSITE" id="PS51257">
    <property type="entry name" value="PROKAR_LIPOPROTEIN"/>
    <property type="match status" value="1"/>
</dbReference>
<proteinExistence type="inferred from homology"/>
<feature type="chain" id="PRO_5037842034" evidence="4">
    <location>
        <begin position="35"/>
        <end position="266"/>
    </location>
</feature>
<name>A0A934Q271_9BURK</name>
<keyword evidence="2 4" id="KW-0732">Signal</keyword>
<dbReference type="PANTHER" id="PTHR30035">
    <property type="entry name" value="LIPOPROTEIN VACJ-RELATED"/>
    <property type="match status" value="1"/>
</dbReference>
<dbReference type="AlphaFoldDB" id="A0A934Q271"/>
<feature type="signal peptide" evidence="4">
    <location>
        <begin position="1"/>
        <end position="34"/>
    </location>
</feature>
<evidence type="ECO:0000256" key="2">
    <source>
        <dbReference type="ARBA" id="ARBA00022729"/>
    </source>
</evidence>
<dbReference type="GO" id="GO:0120010">
    <property type="term" value="P:intermembrane phospholipid transfer"/>
    <property type="evidence" value="ECO:0007669"/>
    <property type="project" value="TreeGrafter"/>
</dbReference>
<dbReference type="InterPro" id="IPR007428">
    <property type="entry name" value="MlaA"/>
</dbReference>
<feature type="region of interest" description="Disordered" evidence="3">
    <location>
        <begin position="234"/>
        <end position="266"/>
    </location>
</feature>
<organism evidence="5 6">
    <name type="scientific">Ramlibacter algicola</name>
    <dbReference type="NCBI Taxonomy" id="2795217"/>
    <lineage>
        <taxon>Bacteria</taxon>
        <taxon>Pseudomonadati</taxon>
        <taxon>Pseudomonadota</taxon>
        <taxon>Betaproteobacteria</taxon>
        <taxon>Burkholderiales</taxon>
        <taxon>Comamonadaceae</taxon>
        <taxon>Ramlibacter</taxon>
    </lineage>
</organism>
<comment type="similarity">
    <text evidence="1">Belongs to the MlaA family.</text>
</comment>
<dbReference type="EMBL" id="JAEDAO010000001">
    <property type="protein sequence ID" value="MBK0394654.1"/>
    <property type="molecule type" value="Genomic_DNA"/>
</dbReference>
<dbReference type="GO" id="GO:0016020">
    <property type="term" value="C:membrane"/>
    <property type="evidence" value="ECO:0007669"/>
    <property type="project" value="InterPro"/>
</dbReference>
<dbReference type="PANTHER" id="PTHR30035:SF3">
    <property type="entry name" value="INTERMEMBRANE PHOSPHOLIPID TRANSPORT SYSTEM LIPOPROTEIN MLAA"/>
    <property type="match status" value="1"/>
</dbReference>
<keyword evidence="5" id="KW-0449">Lipoprotein</keyword>
<evidence type="ECO:0000256" key="4">
    <source>
        <dbReference type="SAM" id="SignalP"/>
    </source>
</evidence>